<dbReference type="Proteomes" id="UP001165082">
    <property type="component" value="Unassembled WGS sequence"/>
</dbReference>
<dbReference type="EMBL" id="BRXZ01001010">
    <property type="protein sequence ID" value="GMH59951.1"/>
    <property type="molecule type" value="Genomic_DNA"/>
</dbReference>
<organism evidence="2 3">
    <name type="scientific">Triparma retinervis</name>
    <dbReference type="NCBI Taxonomy" id="2557542"/>
    <lineage>
        <taxon>Eukaryota</taxon>
        <taxon>Sar</taxon>
        <taxon>Stramenopiles</taxon>
        <taxon>Ochrophyta</taxon>
        <taxon>Bolidophyceae</taxon>
        <taxon>Parmales</taxon>
        <taxon>Triparmaceae</taxon>
        <taxon>Triparma</taxon>
    </lineage>
</organism>
<gene>
    <name evidence="2" type="ORF">TrRE_jg3519</name>
</gene>
<keyword evidence="3" id="KW-1185">Reference proteome</keyword>
<proteinExistence type="predicted"/>
<dbReference type="AlphaFoldDB" id="A0A9W6ZXX4"/>
<comment type="caution">
    <text evidence="2">The sequence shown here is derived from an EMBL/GenBank/DDBJ whole genome shotgun (WGS) entry which is preliminary data.</text>
</comment>
<evidence type="ECO:0000313" key="2">
    <source>
        <dbReference type="EMBL" id="GMH59951.1"/>
    </source>
</evidence>
<reference evidence="2" key="1">
    <citation type="submission" date="2022-07" db="EMBL/GenBank/DDBJ databases">
        <title>Genome analysis of Parmales, a sister group of diatoms, reveals the evolutionary specialization of diatoms from phago-mixotrophs to photoautotrophs.</title>
        <authorList>
            <person name="Ban H."/>
            <person name="Sato S."/>
            <person name="Yoshikawa S."/>
            <person name="Kazumasa Y."/>
            <person name="Nakamura Y."/>
            <person name="Ichinomiya M."/>
            <person name="Saitoh K."/>
            <person name="Sato N."/>
            <person name="Blanc-Mathieu R."/>
            <person name="Endo H."/>
            <person name="Kuwata A."/>
            <person name="Ogata H."/>
        </authorList>
    </citation>
    <scope>NUCLEOTIDE SEQUENCE</scope>
</reference>
<keyword evidence="1" id="KW-0732">Signal</keyword>
<feature type="chain" id="PRO_5040723006" evidence="1">
    <location>
        <begin position="18"/>
        <end position="274"/>
    </location>
</feature>
<feature type="signal peptide" evidence="1">
    <location>
        <begin position="1"/>
        <end position="17"/>
    </location>
</feature>
<protein>
    <submittedName>
        <fullName evidence="2">Uncharacterized protein</fullName>
    </submittedName>
</protein>
<dbReference type="OrthoDB" id="45632at2759"/>
<accession>A0A9W6ZXX4</accession>
<name>A0A9W6ZXX4_9STRA</name>
<sequence>MLFAAVSFLFSCPVAVYDNVLQDGGYSDLFSSLSDITGGTGGTTHQLFDRQQSPTTSIETTLSELLSSLSDESRYVEYWWRSSWLNLDMHRDIDETHGKTLPPLPPFGDVEVSKDDFKYPAFGHVLYCGVEGDDELVVDGAGGTVLLSSSSNTTTQHPSTTLFVVPPRPGRLLRFKGDLMHGVPRPALSYFNSDEVEGGSNHLIFTKKAKDTAKRKLKISLLGDRRRREGRVQRSFKLSVHDDPSNPSLVSTFACNSDFTPKCYDAEEATMPRR</sequence>
<evidence type="ECO:0000256" key="1">
    <source>
        <dbReference type="SAM" id="SignalP"/>
    </source>
</evidence>
<evidence type="ECO:0000313" key="3">
    <source>
        <dbReference type="Proteomes" id="UP001165082"/>
    </source>
</evidence>